<reference evidence="1" key="1">
    <citation type="journal article" date="2014" name="Front. Microbiol.">
        <title>High frequency of phylogenetically diverse reductive dehalogenase-homologous genes in deep subseafloor sedimentary metagenomes.</title>
        <authorList>
            <person name="Kawai M."/>
            <person name="Futagami T."/>
            <person name="Toyoda A."/>
            <person name="Takaki Y."/>
            <person name="Nishi S."/>
            <person name="Hori S."/>
            <person name="Arai W."/>
            <person name="Tsubouchi T."/>
            <person name="Morono Y."/>
            <person name="Uchiyama I."/>
            <person name="Ito T."/>
            <person name="Fujiyama A."/>
            <person name="Inagaki F."/>
            <person name="Takami H."/>
        </authorList>
    </citation>
    <scope>NUCLEOTIDE SEQUENCE</scope>
    <source>
        <strain evidence="1">Expedition CK06-06</strain>
    </source>
</reference>
<gene>
    <name evidence="1" type="ORF">S03H2_25166</name>
</gene>
<organism evidence="1">
    <name type="scientific">marine sediment metagenome</name>
    <dbReference type="NCBI Taxonomy" id="412755"/>
    <lineage>
        <taxon>unclassified sequences</taxon>
        <taxon>metagenomes</taxon>
        <taxon>ecological metagenomes</taxon>
    </lineage>
</organism>
<sequence>IIVNEELYPQISDKLMDEYVPQLEGDGISVEVWTTLYGTPEDLRDAMADYYSINGFYYCMQVGEFPPPLSEIGFFPGESTPYPIDFFFMDLDGEWIDYDEDGYYDDHTGSLEPDIVFGRLAAYTLTYGSSDEAELVNHYLDKNLAYRRGEVTEVLERALAFIDDDWFY</sequence>
<accession>X1FG96</accession>
<feature type="non-terminal residue" evidence="1">
    <location>
        <position position="168"/>
    </location>
</feature>
<feature type="non-terminal residue" evidence="1">
    <location>
        <position position="1"/>
    </location>
</feature>
<proteinExistence type="predicted"/>
<dbReference type="EMBL" id="BARU01014167">
    <property type="protein sequence ID" value="GAH31535.1"/>
    <property type="molecule type" value="Genomic_DNA"/>
</dbReference>
<name>X1FG96_9ZZZZ</name>
<comment type="caution">
    <text evidence="1">The sequence shown here is derived from an EMBL/GenBank/DDBJ whole genome shotgun (WGS) entry which is preliminary data.</text>
</comment>
<dbReference type="AlphaFoldDB" id="X1FG96"/>
<protein>
    <submittedName>
        <fullName evidence="1">Uncharacterized protein</fullName>
    </submittedName>
</protein>
<evidence type="ECO:0000313" key="1">
    <source>
        <dbReference type="EMBL" id="GAH31535.1"/>
    </source>
</evidence>